<organism evidence="2 3">
    <name type="scientific">Trichophyton tonsurans (strain CBS 112818)</name>
    <name type="common">Scalp ringworm fungus</name>
    <dbReference type="NCBI Taxonomy" id="647933"/>
    <lineage>
        <taxon>Eukaryota</taxon>
        <taxon>Fungi</taxon>
        <taxon>Dikarya</taxon>
        <taxon>Ascomycota</taxon>
        <taxon>Pezizomycotina</taxon>
        <taxon>Eurotiomycetes</taxon>
        <taxon>Eurotiomycetidae</taxon>
        <taxon>Onygenales</taxon>
        <taxon>Arthrodermataceae</taxon>
        <taxon>Trichophyton</taxon>
    </lineage>
</organism>
<proteinExistence type="predicted"/>
<gene>
    <name evidence="2" type="ORF">TESG_02320</name>
</gene>
<dbReference type="HOGENOM" id="CLU_2172903_0_0_1"/>
<keyword evidence="3" id="KW-1185">Reference proteome</keyword>
<protein>
    <submittedName>
        <fullName evidence="2">Uncharacterized protein</fullName>
    </submittedName>
</protein>
<dbReference type="EMBL" id="GG698484">
    <property type="protein sequence ID" value="EGD94817.1"/>
    <property type="molecule type" value="Genomic_DNA"/>
</dbReference>
<evidence type="ECO:0000313" key="3">
    <source>
        <dbReference type="Proteomes" id="UP000009172"/>
    </source>
</evidence>
<feature type="compositionally biased region" description="Basic and acidic residues" evidence="1">
    <location>
        <begin position="12"/>
        <end position="21"/>
    </location>
</feature>
<evidence type="ECO:0000256" key="1">
    <source>
        <dbReference type="SAM" id="MobiDB-lite"/>
    </source>
</evidence>
<dbReference type="AlphaFoldDB" id="F2RU18"/>
<reference evidence="3" key="1">
    <citation type="journal article" date="2012" name="MBio">
        <title>Comparative genome analysis of Trichophyton rubrum and related dermatophytes reveals candidate genes involved in infection.</title>
        <authorList>
            <person name="Martinez D.A."/>
            <person name="Oliver B.G."/>
            <person name="Graeser Y."/>
            <person name="Goldberg J.M."/>
            <person name="Li W."/>
            <person name="Martinez-Rossi N.M."/>
            <person name="Monod M."/>
            <person name="Shelest E."/>
            <person name="Barton R.C."/>
            <person name="Birch E."/>
            <person name="Brakhage A.A."/>
            <person name="Chen Z."/>
            <person name="Gurr S.J."/>
            <person name="Heiman D."/>
            <person name="Heitman J."/>
            <person name="Kosti I."/>
            <person name="Rossi A."/>
            <person name="Saif S."/>
            <person name="Samalova M."/>
            <person name="Saunders C.W."/>
            <person name="Shea T."/>
            <person name="Summerbell R.C."/>
            <person name="Xu J."/>
            <person name="Young S."/>
            <person name="Zeng Q."/>
            <person name="Birren B.W."/>
            <person name="Cuomo C.A."/>
            <person name="White T.C."/>
        </authorList>
    </citation>
    <scope>NUCLEOTIDE SEQUENCE [LARGE SCALE GENOMIC DNA]</scope>
    <source>
        <strain evidence="3">CBS 112818</strain>
    </source>
</reference>
<evidence type="ECO:0000313" key="2">
    <source>
        <dbReference type="EMBL" id="EGD94817.1"/>
    </source>
</evidence>
<feature type="compositionally biased region" description="Basic and acidic residues" evidence="1">
    <location>
        <begin position="89"/>
        <end position="101"/>
    </location>
</feature>
<dbReference type="Proteomes" id="UP000009172">
    <property type="component" value="Unassembled WGS sequence"/>
</dbReference>
<feature type="region of interest" description="Disordered" evidence="1">
    <location>
        <begin position="1"/>
        <end position="21"/>
    </location>
</feature>
<accession>F2RU18</accession>
<sequence length="110" mass="12075">MRRSLRGPWFQRGREGGPRYDKGRQFGGIEGLCSYSRFNVEMGREGRAGCRGIRGVPCYIDFSKAVKLATSGSRRGAYKAGASCQAGDQRADPRDDRERGVLQDTQASGP</sequence>
<feature type="region of interest" description="Disordered" evidence="1">
    <location>
        <begin position="72"/>
        <end position="110"/>
    </location>
</feature>
<name>F2RU18_TRIT1</name>